<dbReference type="EMBL" id="JBBMEW010000008">
    <property type="protein sequence ID" value="MEQ2527382.1"/>
    <property type="molecule type" value="Genomic_DNA"/>
</dbReference>
<accession>A0ACC6SBB6</accession>
<comment type="caution">
    <text evidence="1">The sequence shown here is derived from an EMBL/GenBank/DDBJ whole genome shotgun (WGS) entry which is preliminary data.</text>
</comment>
<evidence type="ECO:0000313" key="1">
    <source>
        <dbReference type="EMBL" id="MEQ2527382.1"/>
    </source>
</evidence>
<name>A0ACC6SBB6_9BACI</name>
<proteinExistence type="predicted"/>
<dbReference type="Proteomes" id="UP001439875">
    <property type="component" value="Unassembled WGS sequence"/>
</dbReference>
<sequence length="135" mass="15099">MLLRKFMSLVGIGSAKIDLILDKETYTQGEQITGYFLLKGGLIEQQLKRIDCDLVKVENGTESMIEATSILTSRSIESEAANKIPFSFKLPTSLPISTEDISYRFKTRLTFTEGVESVDQDIIQVVEDESEENLG</sequence>
<organism evidence="1 2">
    <name type="scientific">Robertmurraya yapensis</name>
    <name type="common">ex Hitch et al 2024</name>
    <dbReference type="NCBI Taxonomy" id="3133160"/>
    <lineage>
        <taxon>Bacteria</taxon>
        <taxon>Bacillati</taxon>
        <taxon>Bacillota</taxon>
        <taxon>Bacilli</taxon>
        <taxon>Bacillales</taxon>
        <taxon>Bacillaceae</taxon>
        <taxon>Robertmurraya</taxon>
    </lineage>
</organism>
<evidence type="ECO:0000313" key="2">
    <source>
        <dbReference type="Proteomes" id="UP001439875"/>
    </source>
</evidence>
<gene>
    <name evidence="1" type="ORF">WMO40_11765</name>
</gene>
<protein>
    <submittedName>
        <fullName evidence="1">Sporulation protein</fullName>
    </submittedName>
</protein>
<keyword evidence="2" id="KW-1185">Reference proteome</keyword>
<reference evidence="1" key="1">
    <citation type="submission" date="2024-03" db="EMBL/GenBank/DDBJ databases">
        <title>Human intestinal bacterial collection.</title>
        <authorList>
            <person name="Pauvert C."/>
            <person name="Hitch T.C.A."/>
            <person name="Clavel T."/>
        </authorList>
    </citation>
    <scope>NUCLEOTIDE SEQUENCE</scope>
    <source>
        <strain evidence="1">CLA-AA-H227</strain>
    </source>
</reference>